<evidence type="ECO:0000259" key="4">
    <source>
        <dbReference type="SMART" id="SM00306"/>
    </source>
</evidence>
<feature type="domain" description="Hint" evidence="4">
    <location>
        <begin position="96"/>
        <end position="229"/>
    </location>
</feature>
<dbReference type="NCBIfam" id="TIGR02170">
    <property type="entry name" value="thyX"/>
    <property type="match status" value="1"/>
</dbReference>
<evidence type="ECO:0000259" key="3">
    <source>
        <dbReference type="SMART" id="SM00305"/>
    </source>
</evidence>
<dbReference type="SMART" id="SM00306">
    <property type="entry name" value="HintN"/>
    <property type="match status" value="1"/>
</dbReference>
<dbReference type="Pfam" id="PF14890">
    <property type="entry name" value="Intein_splicing"/>
    <property type="match status" value="1"/>
</dbReference>
<evidence type="ECO:0000259" key="5">
    <source>
        <dbReference type="SMART" id="SM00507"/>
    </source>
</evidence>
<name>A0AA96WSZ5_9CYAN</name>
<keyword evidence="6" id="KW-0808">Transferase</keyword>
<dbReference type="SUPFAM" id="SSF69796">
    <property type="entry name" value="Thymidylate synthase-complementing protein Thy1"/>
    <property type="match status" value="2"/>
</dbReference>
<feature type="compositionally biased region" description="Basic and acidic residues" evidence="2">
    <location>
        <begin position="318"/>
        <end position="328"/>
    </location>
</feature>
<dbReference type="InterPro" id="IPR006141">
    <property type="entry name" value="Intein_N"/>
</dbReference>
<dbReference type="GO" id="GO:0003676">
    <property type="term" value="F:nucleic acid binding"/>
    <property type="evidence" value="ECO:0007669"/>
    <property type="project" value="InterPro"/>
</dbReference>
<evidence type="ECO:0000256" key="2">
    <source>
        <dbReference type="SAM" id="MobiDB-lite"/>
    </source>
</evidence>
<dbReference type="NCBIfam" id="TIGR01445">
    <property type="entry name" value="intein_Nterm"/>
    <property type="match status" value="1"/>
</dbReference>
<dbReference type="NCBIfam" id="TIGR01443">
    <property type="entry name" value="intein_Cterm"/>
    <property type="match status" value="1"/>
</dbReference>
<reference evidence="6" key="1">
    <citation type="submission" date="2020-05" db="EMBL/GenBank/DDBJ databases">
        <authorList>
            <person name="Zhu T."/>
            <person name="Keshari N."/>
            <person name="Lu X."/>
        </authorList>
    </citation>
    <scope>NUCLEOTIDE SEQUENCE</scope>
    <source>
        <strain evidence="6">NK1-12</strain>
    </source>
</reference>
<dbReference type="SMART" id="SM00305">
    <property type="entry name" value="HintC"/>
    <property type="match status" value="1"/>
</dbReference>
<dbReference type="Gene3D" id="3.30.1360.170">
    <property type="match status" value="2"/>
</dbReference>
<organism evidence="6">
    <name type="scientific">Leptolyngbya sp. NK1-12</name>
    <dbReference type="NCBI Taxonomy" id="2547451"/>
    <lineage>
        <taxon>Bacteria</taxon>
        <taxon>Bacillati</taxon>
        <taxon>Cyanobacteriota</taxon>
        <taxon>Cyanophyceae</taxon>
        <taxon>Leptolyngbyales</taxon>
        <taxon>Leptolyngbyaceae</taxon>
        <taxon>Leptolyngbya group</taxon>
        <taxon>Leptolyngbya</taxon>
    </lineage>
</organism>
<dbReference type="InterPro" id="IPR030934">
    <property type="entry name" value="Intein_C"/>
</dbReference>
<dbReference type="AlphaFoldDB" id="A0AA96WSZ5"/>
<dbReference type="InterPro" id="IPR003669">
    <property type="entry name" value="Thymidylate_synthase_ThyX"/>
</dbReference>
<dbReference type="GO" id="GO:0006231">
    <property type="term" value="P:dTMP biosynthetic process"/>
    <property type="evidence" value="ECO:0007669"/>
    <property type="project" value="UniProtKB-UniRule"/>
</dbReference>
<dbReference type="InterPro" id="IPR003587">
    <property type="entry name" value="Hint_dom_N"/>
</dbReference>
<dbReference type="PANTHER" id="PTHR34934">
    <property type="entry name" value="FLAVIN-DEPENDENT THYMIDYLATE SYNTHASE"/>
    <property type="match status" value="1"/>
</dbReference>
<feature type="domain" description="HNH nuclease" evidence="5">
    <location>
        <begin position="358"/>
        <end position="410"/>
    </location>
</feature>
<dbReference type="InterPro" id="IPR036098">
    <property type="entry name" value="Thymidylate_synthase_ThyX_sf"/>
</dbReference>
<dbReference type="EC" id="2.1.1.148" evidence="1"/>
<accession>A0AA96WSZ5</accession>
<dbReference type="InterPro" id="IPR036844">
    <property type="entry name" value="Hint_dom_sf"/>
</dbReference>
<evidence type="ECO:0000313" key="6">
    <source>
        <dbReference type="EMBL" id="WNZ22272.1"/>
    </source>
</evidence>
<dbReference type="PANTHER" id="PTHR34934:SF1">
    <property type="entry name" value="FLAVIN-DEPENDENT THYMIDYLATE SYNTHASE"/>
    <property type="match status" value="1"/>
</dbReference>
<sequence>MDRFFTVQTLSQTPNPQQIIYAAMHQDYAENFVWDEREHFPNEADAGAVVVKHLLAGNRGHYGPLEHPQIVLNCGFFPHSTMQQIRTHRVGVSFDVQCLAGDTEVTLLHASGRLRKIKISKLYDLWANGEAAIRERKIRGRHGEPPGLYRRDCKTRLRNMKLRVLNEETGIFEIGHIQEVFAQGIQPVYRLTLEDGKTLDCTENHRLFTSKGWQTMKDATGLMVDANREVIGYTQTCYLMANGVIVGEGLYRNKEWLQQRLQAGLTARQIAAEAGCSIEAVKKWVYAYGLRLNKAKLGTLNPWNRGLKGAYRLNLTPEKRRERRERSRQITRRGPDSNFWKGGVTEERVAIGAWTRTIAPQIHEKFDYTCQRCGIRGGTLHAHHLLPVYACPEKAFDPANLVTLCKTCHEFIHQQNQELSFAQTVVPIQALPQKPKPRGNKLKAHPVKVVQIKYLGLQRTYDLEVAGEWHNFVANGVVVHNSFRYTGSRIIDVVEGKRDIEEVFYLRPVGSYSDRQGKRYDYTETLRQQDLDWCLKACYRYAERIQQGFSEEHARGIIPFDVRQHWVMSANVRSLMHLLDLRWKLDAQLEAQQLCELIWKSFKEWVPAIAEWYEANRAKKARLAP</sequence>
<dbReference type="GO" id="GO:0016539">
    <property type="term" value="P:intein-mediated protein splicing"/>
    <property type="evidence" value="ECO:0007669"/>
    <property type="project" value="InterPro"/>
</dbReference>
<dbReference type="GO" id="GO:0032259">
    <property type="term" value="P:methylation"/>
    <property type="evidence" value="ECO:0007669"/>
    <property type="project" value="UniProtKB-KW"/>
</dbReference>
<dbReference type="Gene3D" id="2.170.16.10">
    <property type="entry name" value="Hedgehog/Intein (Hint) domain"/>
    <property type="match status" value="2"/>
</dbReference>
<dbReference type="GO" id="GO:0070402">
    <property type="term" value="F:NADPH binding"/>
    <property type="evidence" value="ECO:0007669"/>
    <property type="project" value="TreeGrafter"/>
</dbReference>
<evidence type="ECO:0000256" key="1">
    <source>
        <dbReference type="NCBIfam" id="TIGR02170"/>
    </source>
</evidence>
<protein>
    <recommendedName>
        <fullName evidence="1">FAD-dependent thymidylate synthase</fullName>
        <ecNumber evidence="1">2.1.1.148</ecNumber>
    </recommendedName>
</protein>
<gene>
    <name evidence="6" type="primary">thyX</name>
    <name evidence="6" type="ORF">HJG54_04945</name>
</gene>
<dbReference type="GO" id="GO:0004799">
    <property type="term" value="F:thymidylate synthase activity"/>
    <property type="evidence" value="ECO:0007669"/>
    <property type="project" value="TreeGrafter"/>
</dbReference>
<dbReference type="GO" id="GO:0050660">
    <property type="term" value="F:flavin adenine dinucleotide binding"/>
    <property type="evidence" value="ECO:0007669"/>
    <property type="project" value="UniProtKB-UniRule"/>
</dbReference>
<dbReference type="GO" id="GO:0008270">
    <property type="term" value="F:zinc ion binding"/>
    <property type="evidence" value="ECO:0007669"/>
    <property type="project" value="InterPro"/>
</dbReference>
<dbReference type="GO" id="GO:0004519">
    <property type="term" value="F:endonuclease activity"/>
    <property type="evidence" value="ECO:0007669"/>
    <property type="project" value="InterPro"/>
</dbReference>
<dbReference type="PROSITE" id="PS50818">
    <property type="entry name" value="INTEIN_C_TER"/>
    <property type="match status" value="1"/>
</dbReference>
<dbReference type="Pfam" id="PF02511">
    <property type="entry name" value="Thy1"/>
    <property type="match status" value="2"/>
</dbReference>
<keyword evidence="6" id="KW-0489">Methyltransferase</keyword>
<dbReference type="PROSITE" id="PS50817">
    <property type="entry name" value="INTEIN_N_TER"/>
    <property type="match status" value="1"/>
</dbReference>
<dbReference type="CDD" id="cd00085">
    <property type="entry name" value="HNHc"/>
    <property type="match status" value="1"/>
</dbReference>
<dbReference type="PROSITE" id="PS51331">
    <property type="entry name" value="THYX"/>
    <property type="match status" value="1"/>
</dbReference>
<dbReference type="EMBL" id="CP053586">
    <property type="protein sequence ID" value="WNZ22272.1"/>
    <property type="molecule type" value="Genomic_DNA"/>
</dbReference>
<dbReference type="SMART" id="SM00507">
    <property type="entry name" value="HNHc"/>
    <property type="match status" value="1"/>
</dbReference>
<dbReference type="CDD" id="cd00081">
    <property type="entry name" value="Hint"/>
    <property type="match status" value="1"/>
</dbReference>
<dbReference type="InterPro" id="IPR003615">
    <property type="entry name" value="HNH_nuc"/>
</dbReference>
<dbReference type="InterPro" id="IPR003586">
    <property type="entry name" value="Hint_dom_C"/>
</dbReference>
<dbReference type="Gene3D" id="1.10.30.50">
    <property type="match status" value="1"/>
</dbReference>
<dbReference type="RefSeq" id="WP_316433708.1">
    <property type="nucleotide sequence ID" value="NZ_CP053586.1"/>
</dbReference>
<dbReference type="SUPFAM" id="SSF51294">
    <property type="entry name" value="Hedgehog/intein (Hint) domain"/>
    <property type="match status" value="1"/>
</dbReference>
<dbReference type="GO" id="GO:0050797">
    <property type="term" value="F:thymidylate synthase (FAD) activity"/>
    <property type="evidence" value="ECO:0007669"/>
    <property type="project" value="UniProtKB-UniRule"/>
</dbReference>
<feature type="region of interest" description="Disordered" evidence="2">
    <location>
        <begin position="318"/>
        <end position="337"/>
    </location>
</feature>
<feature type="domain" description="Hint" evidence="3">
    <location>
        <begin position="441"/>
        <end position="487"/>
    </location>
</feature>
<proteinExistence type="predicted"/>